<dbReference type="PANTHER" id="PTHR37422">
    <property type="entry name" value="TEICHURONIC ACID BIOSYNTHESIS PROTEIN TUAE"/>
    <property type="match status" value="1"/>
</dbReference>
<dbReference type="PANTHER" id="PTHR37422:SF13">
    <property type="entry name" value="LIPOPOLYSACCHARIDE BIOSYNTHESIS PROTEIN PA4999-RELATED"/>
    <property type="match status" value="1"/>
</dbReference>
<dbReference type="AlphaFoldDB" id="A0A162MQL7"/>
<evidence type="ECO:0000256" key="6">
    <source>
        <dbReference type="SAM" id="Phobius"/>
    </source>
</evidence>
<feature type="transmembrane region" description="Helical" evidence="6">
    <location>
        <begin position="512"/>
        <end position="533"/>
    </location>
</feature>
<dbReference type="OrthoDB" id="1808577at2"/>
<accession>A0A162MQL7</accession>
<dbReference type="PROSITE" id="PS50293">
    <property type="entry name" value="TPR_REGION"/>
    <property type="match status" value="1"/>
</dbReference>
<dbReference type="Gene3D" id="1.25.40.10">
    <property type="entry name" value="Tetratricopeptide repeat domain"/>
    <property type="match status" value="1"/>
</dbReference>
<feature type="transmembrane region" description="Helical" evidence="6">
    <location>
        <begin position="257"/>
        <end position="276"/>
    </location>
</feature>
<dbReference type="InterPro" id="IPR051533">
    <property type="entry name" value="WaaL-like"/>
</dbReference>
<feature type="domain" description="O-antigen ligase-related" evidence="7">
    <location>
        <begin position="295"/>
        <end position="425"/>
    </location>
</feature>
<keyword evidence="5" id="KW-0802">TPR repeat</keyword>
<dbReference type="Proteomes" id="UP000075737">
    <property type="component" value="Unassembled WGS sequence"/>
</dbReference>
<comment type="caution">
    <text evidence="8">The sequence shown here is derived from an EMBL/GenBank/DDBJ whole genome shotgun (WGS) entry which is preliminary data.</text>
</comment>
<feature type="transmembrane region" description="Helical" evidence="6">
    <location>
        <begin position="184"/>
        <end position="202"/>
    </location>
</feature>
<dbReference type="Pfam" id="PF13181">
    <property type="entry name" value="TPR_8"/>
    <property type="match status" value="2"/>
</dbReference>
<evidence type="ECO:0000313" key="8">
    <source>
        <dbReference type="EMBL" id="KYO66950.1"/>
    </source>
</evidence>
<evidence type="ECO:0000256" key="5">
    <source>
        <dbReference type="PROSITE-ProRule" id="PRU00339"/>
    </source>
</evidence>
<dbReference type="InterPro" id="IPR007016">
    <property type="entry name" value="O-antigen_ligase-rel_domated"/>
</dbReference>
<keyword evidence="9" id="KW-1185">Reference proteome</keyword>
<feature type="repeat" description="TPR" evidence="5">
    <location>
        <begin position="605"/>
        <end position="638"/>
    </location>
</feature>
<dbReference type="PROSITE" id="PS50005">
    <property type="entry name" value="TPR"/>
    <property type="match status" value="1"/>
</dbReference>
<proteinExistence type="predicted"/>
<dbReference type="SMART" id="SM00028">
    <property type="entry name" value="TPR"/>
    <property type="match status" value="2"/>
</dbReference>
<sequence>MQKPDKKNDKKSEKKNKNTNQKKNYDSIFSFKKILYFGLLILVFYPPYFRGMFFDKEFLPTHIFTGILVLLWAISGGLNYRKSGLFKGISDYAALAVVFSYLLSMFVSVNLRFAVGEFLRYLNYFFAYALTVDLLKSEKEVKGLLWTVLISALGVSIIGLGAAAGTINYNGAFVGGRINSSLQYPNTLAAYLTAAFLIGLGVKSATKSLTENMALSALNYTYLITFIFTLSRAAWLLFPVFYLVFLLGLSKENKSKGILFFAESFISSLIASIGLGNAISSGKGTQIWLWYFTGLIASLVLSYIIYFLIEKKGLYIDFKKAVAFAVIILVLFRLSVYFTGGEILPDVVKERIKQIDPNQLSVQQRLSYYRDAIKMIKQRPILGYGGGGWKSAYFAFQSYRYFTTEVHSFPLQLTVETGIIGLLSFAAMFISIAVKTIKVLRSDSLSLQEKSYLWSSFTGAVALLGHSSVDFNLSLGAVAMLLWVLLAVAKNLSFKEETKGVNQEAFFIPKPVFVFIALILIVISFTLFAGYNYGQAAVKALQEGDGAKAMANFEKAKKYDPLTVSFIADLSQIYEVIGENQNNKTMLEKSLELKEKAAALEPFNAKYKLMLGAAYLKRGKLDEGINALEEAVKLNPFNTEMWQTLSEGYEKVAEIYIIKDNKDKAKTLLEKCAQIPEKIKELNHIAPKNDPAVVKLTATKELALYTFKSEKLLNDMTKENVVKLKDIDDISKVQDYSLDLDEDGKKDWE</sequence>
<comment type="subcellular location">
    <subcellularLocation>
        <location evidence="1">Membrane</location>
        <topology evidence="1">Multi-pass membrane protein</topology>
    </subcellularLocation>
</comment>
<dbReference type="SUPFAM" id="SSF48452">
    <property type="entry name" value="TPR-like"/>
    <property type="match status" value="1"/>
</dbReference>
<feature type="transmembrane region" description="Helical" evidence="6">
    <location>
        <begin position="475"/>
        <end position="492"/>
    </location>
</feature>
<feature type="transmembrane region" description="Helical" evidence="6">
    <location>
        <begin position="222"/>
        <end position="245"/>
    </location>
</feature>
<feature type="transmembrane region" description="Helical" evidence="6">
    <location>
        <begin position="143"/>
        <end position="163"/>
    </location>
</feature>
<feature type="transmembrane region" description="Helical" evidence="6">
    <location>
        <begin position="59"/>
        <end position="80"/>
    </location>
</feature>
<dbReference type="InterPro" id="IPR019734">
    <property type="entry name" value="TPR_rpt"/>
</dbReference>
<keyword evidence="4 6" id="KW-0472">Membrane</keyword>
<dbReference type="RefSeq" id="WP_068747925.1">
    <property type="nucleotide sequence ID" value="NZ_LOHZ01000023.1"/>
</dbReference>
<organism evidence="8 9">
    <name type="scientific">Thermovenabulum gondwanense</name>
    <dbReference type="NCBI Taxonomy" id="520767"/>
    <lineage>
        <taxon>Bacteria</taxon>
        <taxon>Bacillati</taxon>
        <taxon>Bacillota</taxon>
        <taxon>Clostridia</taxon>
        <taxon>Thermosediminibacterales</taxon>
        <taxon>Thermosediminibacteraceae</taxon>
        <taxon>Thermovenabulum</taxon>
    </lineage>
</organism>
<keyword evidence="2 6" id="KW-0812">Transmembrane</keyword>
<name>A0A162MQL7_9FIRM</name>
<evidence type="ECO:0000256" key="2">
    <source>
        <dbReference type="ARBA" id="ARBA00022692"/>
    </source>
</evidence>
<dbReference type="EMBL" id="LOHZ01000023">
    <property type="protein sequence ID" value="KYO66950.1"/>
    <property type="molecule type" value="Genomic_DNA"/>
</dbReference>
<reference evidence="8 9" key="1">
    <citation type="submission" date="2015-12" db="EMBL/GenBank/DDBJ databases">
        <title>Draft genome of Thermovenabulum gondwanense isolated from a red thermophilic microbial mat colonisisng an outflow channel of a bore well.</title>
        <authorList>
            <person name="Patel B.K."/>
        </authorList>
    </citation>
    <scope>NUCLEOTIDE SEQUENCE [LARGE SCALE GENOMIC DNA]</scope>
    <source>
        <strain evidence="8 9">R270</strain>
    </source>
</reference>
<feature type="transmembrane region" description="Helical" evidence="6">
    <location>
        <begin position="92"/>
        <end position="115"/>
    </location>
</feature>
<keyword evidence="3 6" id="KW-1133">Transmembrane helix</keyword>
<gene>
    <name evidence="8" type="ORF">ATZ99_07670</name>
</gene>
<evidence type="ECO:0000256" key="3">
    <source>
        <dbReference type="ARBA" id="ARBA00022989"/>
    </source>
</evidence>
<feature type="transmembrane region" description="Helical" evidence="6">
    <location>
        <begin position="321"/>
        <end position="340"/>
    </location>
</feature>
<dbReference type="GO" id="GO:0016020">
    <property type="term" value="C:membrane"/>
    <property type="evidence" value="ECO:0007669"/>
    <property type="project" value="UniProtKB-SubCell"/>
</dbReference>
<feature type="transmembrane region" description="Helical" evidence="6">
    <location>
        <begin position="34"/>
        <end position="53"/>
    </location>
</feature>
<evidence type="ECO:0000259" key="7">
    <source>
        <dbReference type="Pfam" id="PF04932"/>
    </source>
</evidence>
<protein>
    <recommendedName>
        <fullName evidence="7">O-antigen ligase-related domain-containing protein</fullName>
    </recommendedName>
</protein>
<feature type="transmembrane region" description="Helical" evidence="6">
    <location>
        <begin position="419"/>
        <end position="440"/>
    </location>
</feature>
<evidence type="ECO:0000313" key="9">
    <source>
        <dbReference type="Proteomes" id="UP000075737"/>
    </source>
</evidence>
<evidence type="ECO:0000256" key="4">
    <source>
        <dbReference type="ARBA" id="ARBA00023136"/>
    </source>
</evidence>
<evidence type="ECO:0000256" key="1">
    <source>
        <dbReference type="ARBA" id="ARBA00004141"/>
    </source>
</evidence>
<dbReference type="STRING" id="520767.ATZ99_07670"/>
<feature type="transmembrane region" description="Helical" evidence="6">
    <location>
        <begin position="288"/>
        <end position="309"/>
    </location>
</feature>
<dbReference type="Pfam" id="PF04932">
    <property type="entry name" value="Wzy_C"/>
    <property type="match status" value="1"/>
</dbReference>
<dbReference type="InterPro" id="IPR011990">
    <property type="entry name" value="TPR-like_helical_dom_sf"/>
</dbReference>